<evidence type="ECO:0000313" key="3">
    <source>
        <dbReference type="Proteomes" id="UP000015103"/>
    </source>
</evidence>
<dbReference type="PRINTS" id="PR01301">
    <property type="entry name" value="RGSPROTEIN"/>
</dbReference>
<dbReference type="PANTHER" id="PTHR45746:SF5">
    <property type="entry name" value="REGULATOR OF G-PROTEIN SIGNALING 7"/>
    <property type="match status" value="1"/>
</dbReference>
<dbReference type="CDD" id="cd00068">
    <property type="entry name" value="GGL"/>
    <property type="match status" value="1"/>
</dbReference>
<dbReference type="FunFam" id="1.10.167.10:FF:000001">
    <property type="entry name" value="Putative regulator of g-protein signaling 12"/>
    <property type="match status" value="1"/>
</dbReference>
<dbReference type="GO" id="GO:0005737">
    <property type="term" value="C:cytoplasm"/>
    <property type="evidence" value="ECO:0007669"/>
    <property type="project" value="TreeGrafter"/>
</dbReference>
<dbReference type="Gene3D" id="1.10.1240.60">
    <property type="match status" value="1"/>
</dbReference>
<dbReference type="Gene3D" id="1.10.10.10">
    <property type="entry name" value="Winged helix-like DNA-binding domain superfamily/Winged helix DNA-binding domain"/>
    <property type="match status" value="2"/>
</dbReference>
<dbReference type="eggNOG" id="KOG3589">
    <property type="taxonomic scope" value="Eukaryota"/>
</dbReference>
<protein>
    <submittedName>
        <fullName evidence="2">Uncharacterized protein</fullName>
    </submittedName>
</protein>
<dbReference type="InterPro" id="IPR036388">
    <property type="entry name" value="WH-like_DNA-bd_sf"/>
</dbReference>
<dbReference type="GO" id="GO:0005886">
    <property type="term" value="C:plasma membrane"/>
    <property type="evidence" value="ECO:0007669"/>
    <property type="project" value="TreeGrafter"/>
</dbReference>
<feature type="compositionally biased region" description="Basic and acidic residues" evidence="1">
    <location>
        <begin position="443"/>
        <end position="467"/>
    </location>
</feature>
<dbReference type="Pfam" id="PF18148">
    <property type="entry name" value="RGS_DHEX"/>
    <property type="match status" value="1"/>
</dbReference>
<organism evidence="2 3">
    <name type="scientific">Rhodnius prolixus</name>
    <name type="common">Triatomid bug</name>
    <dbReference type="NCBI Taxonomy" id="13249"/>
    <lineage>
        <taxon>Eukaryota</taxon>
        <taxon>Metazoa</taxon>
        <taxon>Ecdysozoa</taxon>
        <taxon>Arthropoda</taxon>
        <taxon>Hexapoda</taxon>
        <taxon>Insecta</taxon>
        <taxon>Pterygota</taxon>
        <taxon>Neoptera</taxon>
        <taxon>Paraneoptera</taxon>
        <taxon>Hemiptera</taxon>
        <taxon>Heteroptera</taxon>
        <taxon>Panheteroptera</taxon>
        <taxon>Cimicomorpha</taxon>
        <taxon>Reduviidae</taxon>
        <taxon>Triatominae</taxon>
        <taxon>Rhodnius</taxon>
    </lineage>
</organism>
<dbReference type="InterPro" id="IPR047016">
    <property type="entry name" value="RGS6/7/9/11"/>
</dbReference>
<dbReference type="Pfam" id="PF00631">
    <property type="entry name" value="G-gamma"/>
    <property type="match status" value="1"/>
</dbReference>
<dbReference type="SMART" id="SM01224">
    <property type="entry name" value="G_gamma"/>
    <property type="match status" value="1"/>
</dbReference>
<dbReference type="CDD" id="cd04450">
    <property type="entry name" value="DEP_RGS7-like"/>
    <property type="match status" value="1"/>
</dbReference>
<dbReference type="InterPro" id="IPR040759">
    <property type="entry name" value="RGS_DHEX"/>
</dbReference>
<dbReference type="GO" id="GO:0007186">
    <property type="term" value="P:G protein-coupled receptor signaling pathway"/>
    <property type="evidence" value="ECO:0007669"/>
    <property type="project" value="InterPro"/>
</dbReference>
<dbReference type="GO" id="GO:0008277">
    <property type="term" value="P:regulation of G protein-coupled receptor signaling pathway"/>
    <property type="evidence" value="ECO:0007669"/>
    <property type="project" value="InterPro"/>
</dbReference>
<dbReference type="Pfam" id="PF00615">
    <property type="entry name" value="RGS"/>
    <property type="match status" value="1"/>
</dbReference>
<feature type="compositionally biased region" description="Polar residues" evidence="1">
    <location>
        <begin position="427"/>
        <end position="442"/>
    </location>
</feature>
<dbReference type="PANTHER" id="PTHR45746">
    <property type="entry name" value="LP21163P"/>
    <property type="match status" value="1"/>
</dbReference>
<dbReference type="InterPro" id="IPR034483">
    <property type="entry name" value="RGS_Egl-10"/>
</dbReference>
<dbReference type="HOGENOM" id="CLU_391450_0_0_1"/>
<dbReference type="EnsemblMetazoa" id="RPRC001333-RA">
    <property type="protein sequence ID" value="RPRC001333-PA"/>
    <property type="gene ID" value="RPRC001333"/>
</dbReference>
<dbReference type="EMBL" id="ACPB03005610">
    <property type="status" value="NOT_ANNOTATED_CDS"/>
    <property type="molecule type" value="Genomic_DNA"/>
</dbReference>
<dbReference type="PROSITE" id="PS50058">
    <property type="entry name" value="G_PROTEIN_GAMMA"/>
    <property type="match status" value="1"/>
</dbReference>
<dbReference type="InterPro" id="IPR044926">
    <property type="entry name" value="RGS_subdomain_2"/>
</dbReference>
<dbReference type="SMART" id="SM00315">
    <property type="entry name" value="RGS"/>
    <property type="match status" value="1"/>
</dbReference>
<dbReference type="InterPro" id="IPR015898">
    <property type="entry name" value="G-protein_gamma-like_dom"/>
</dbReference>
<dbReference type="VEuPathDB" id="VectorBase:RPRC001333"/>
<sequence>MEALVKQMQDPDTGVPVRSQKIFLTSIPSAFIGEAVHLANQLCQYGYLFPVTDCKTLTVKDDNSLYRFQAAYYWPWHHRNPDNVEYAIYLVKRTLRNKQRHALEDYEIDALNSLKRNLQNKWEIVMMQAEEQVKVGKERKKMDKLVADSQERAYWRVHRPPPGCQPPLEPSPITTLRRCINALPLTSQIEILKRQVSKSRVKLSQAIEGLVTYSNTYAEYDPLFTQPQPSNPWLSDDPSLWQFNQSIVEVPTEKRVKRWALSFEDLLADPTGVAEFTNYLRKEYSHENIRFWLAVKELRHCSHSQVPVKVNSIYQEFLAHGAPCEINIDSKTQETTLNEMKNPSRFTFDVAAHHVYNALLNKDCYPRFIRSDQYKCLLANALHPPIKKRFFGFGGGGKKKSCTGTVAAVASKRRGSDRSLSGVIHETSFTNQMDSSVSPERSTPTHKELKQKSVEQKQLSEDERHTGDISTQLEPGPSFFKTEPLFTKEIGEPTELILPVNNSCGNASTSEDMIKKLEEIDLRNKETKSSSNMEAIRLNEENVLSVVTSEDSNKIKEQIVEFTNPQITSVMREKIKNEECESPNPEQKLCTVLNKVLGISSENLVENKLLSLDSPNLKHICQVSENTEGAIDEKLRVDSPEERKEGSDLRSIDVSNECPDKTVDVPGGGGVPEDICTSGSQRRADICPWEDEAYALYIYAHNSEA</sequence>
<accession>T1HBC3</accession>
<dbReference type="PROSITE" id="PS50132">
    <property type="entry name" value="RGS"/>
    <property type="match status" value="1"/>
</dbReference>
<dbReference type="InterPro" id="IPR036390">
    <property type="entry name" value="WH_DNA-bd_sf"/>
</dbReference>
<dbReference type="SUPFAM" id="SSF46785">
    <property type="entry name" value="Winged helix' DNA-binding domain"/>
    <property type="match status" value="1"/>
</dbReference>
<dbReference type="SUPFAM" id="SSF48670">
    <property type="entry name" value="Transducin (heterotrimeric G protein), gamma chain"/>
    <property type="match status" value="1"/>
</dbReference>
<dbReference type="CDD" id="cd08705">
    <property type="entry name" value="RGS_R7-like"/>
    <property type="match status" value="1"/>
</dbReference>
<dbReference type="STRING" id="13249.T1HBC3"/>
<dbReference type="GO" id="GO:0005096">
    <property type="term" value="F:GTPase activator activity"/>
    <property type="evidence" value="ECO:0007669"/>
    <property type="project" value="TreeGrafter"/>
</dbReference>
<dbReference type="InterPro" id="IPR036305">
    <property type="entry name" value="RGS_sf"/>
</dbReference>
<dbReference type="InterPro" id="IPR000591">
    <property type="entry name" value="DEP_dom"/>
</dbReference>
<feature type="region of interest" description="Disordered" evidence="1">
    <location>
        <begin position="417"/>
        <end position="478"/>
    </location>
</feature>
<dbReference type="SMART" id="SM00224">
    <property type="entry name" value="GGL"/>
    <property type="match status" value="1"/>
</dbReference>
<dbReference type="Proteomes" id="UP000015103">
    <property type="component" value="Unassembled WGS sequence"/>
</dbReference>
<keyword evidence="3" id="KW-1185">Reference proteome</keyword>
<dbReference type="InterPro" id="IPR036284">
    <property type="entry name" value="GGL_sf"/>
</dbReference>
<dbReference type="OMA" id="NEECESP"/>
<dbReference type="InterPro" id="IPR016137">
    <property type="entry name" value="RGS"/>
</dbReference>
<dbReference type="Gene3D" id="1.10.167.10">
    <property type="entry name" value="Regulator of G-protein Signalling 4, domain 2"/>
    <property type="match status" value="1"/>
</dbReference>
<dbReference type="SMART" id="SM00049">
    <property type="entry name" value="DEP"/>
    <property type="match status" value="1"/>
</dbReference>
<evidence type="ECO:0000256" key="1">
    <source>
        <dbReference type="SAM" id="MobiDB-lite"/>
    </source>
</evidence>
<dbReference type="SUPFAM" id="SSF48097">
    <property type="entry name" value="Regulator of G-protein signaling, RGS"/>
    <property type="match status" value="1"/>
</dbReference>
<proteinExistence type="predicted"/>
<dbReference type="GO" id="GO:0043005">
    <property type="term" value="C:neuron projection"/>
    <property type="evidence" value="ECO:0007669"/>
    <property type="project" value="TreeGrafter"/>
</dbReference>
<dbReference type="GO" id="GO:0035556">
    <property type="term" value="P:intracellular signal transduction"/>
    <property type="evidence" value="ECO:0007669"/>
    <property type="project" value="InterPro"/>
</dbReference>
<evidence type="ECO:0000313" key="2">
    <source>
        <dbReference type="EnsemblMetazoa" id="RPRC001333-PA"/>
    </source>
</evidence>
<reference evidence="2" key="1">
    <citation type="submission" date="2015-05" db="UniProtKB">
        <authorList>
            <consortium name="EnsemblMetazoa"/>
        </authorList>
    </citation>
    <scope>IDENTIFICATION</scope>
</reference>
<name>T1HBC3_RHOPR</name>
<dbReference type="AlphaFoldDB" id="T1HBC3"/>
<dbReference type="InParanoid" id="T1HBC3"/>
<dbReference type="InterPro" id="IPR047017">
    <property type="entry name" value="RGS6/7/9/11_DHEX_sf"/>
</dbReference>
<dbReference type="Gene3D" id="4.10.260.10">
    <property type="entry name" value="Transducin (heterotrimeric G protein), gamma chain"/>
    <property type="match status" value="1"/>
</dbReference>